<feature type="region of interest" description="Disordered" evidence="1">
    <location>
        <begin position="64"/>
        <end position="126"/>
    </location>
</feature>
<dbReference type="EMBL" id="JAWJWE010000037">
    <property type="protein sequence ID" value="KAK6625560.1"/>
    <property type="molecule type" value="Genomic_DNA"/>
</dbReference>
<reference evidence="2 3" key="1">
    <citation type="submission" date="2023-10" db="EMBL/GenBank/DDBJ databases">
        <title>Genomes of two closely related lineages of the louse Polyplax serrata with different host specificities.</title>
        <authorList>
            <person name="Martinu J."/>
            <person name="Tarabai H."/>
            <person name="Stefka J."/>
            <person name="Hypsa V."/>
        </authorList>
    </citation>
    <scope>NUCLEOTIDE SEQUENCE [LARGE SCALE GENOMIC DNA]</scope>
    <source>
        <strain evidence="2">HR10_N</strain>
    </source>
</reference>
<name>A0AAN8PK50_POLSC</name>
<protein>
    <submittedName>
        <fullName evidence="2">Uncharacterized protein</fullName>
    </submittedName>
</protein>
<feature type="compositionally biased region" description="Low complexity" evidence="1">
    <location>
        <begin position="64"/>
        <end position="82"/>
    </location>
</feature>
<feature type="compositionally biased region" description="Pro residues" evidence="1">
    <location>
        <begin position="83"/>
        <end position="93"/>
    </location>
</feature>
<comment type="caution">
    <text evidence="2">The sequence shown here is derived from an EMBL/GenBank/DDBJ whole genome shotgun (WGS) entry which is preliminary data.</text>
</comment>
<feature type="compositionally biased region" description="Basic and acidic residues" evidence="1">
    <location>
        <begin position="102"/>
        <end position="117"/>
    </location>
</feature>
<accession>A0AAN8PK50</accession>
<organism evidence="2 3">
    <name type="scientific">Polyplax serrata</name>
    <name type="common">Common mouse louse</name>
    <dbReference type="NCBI Taxonomy" id="468196"/>
    <lineage>
        <taxon>Eukaryota</taxon>
        <taxon>Metazoa</taxon>
        <taxon>Ecdysozoa</taxon>
        <taxon>Arthropoda</taxon>
        <taxon>Hexapoda</taxon>
        <taxon>Insecta</taxon>
        <taxon>Pterygota</taxon>
        <taxon>Neoptera</taxon>
        <taxon>Paraneoptera</taxon>
        <taxon>Psocodea</taxon>
        <taxon>Troctomorpha</taxon>
        <taxon>Phthiraptera</taxon>
        <taxon>Anoplura</taxon>
        <taxon>Polyplacidae</taxon>
        <taxon>Polyplax</taxon>
    </lineage>
</organism>
<evidence type="ECO:0000256" key="1">
    <source>
        <dbReference type="SAM" id="MobiDB-lite"/>
    </source>
</evidence>
<evidence type="ECO:0000313" key="3">
    <source>
        <dbReference type="Proteomes" id="UP001372834"/>
    </source>
</evidence>
<gene>
    <name evidence="2" type="ORF">RUM43_005859</name>
</gene>
<proteinExistence type="predicted"/>
<sequence length="126" mass="13844">MSKWIPEEAIKEETTIKIEEDASEDFESFQNLHKTISVVSTSTAETLPHLQRPVITVKDFRMPSAPAGLVSSSTSSPGSSCMRPPPPPGPPRAPRASGYVEVKQERVDRERHPHEEPSSSIPDLGE</sequence>
<dbReference type="AlphaFoldDB" id="A0AAN8PK50"/>
<evidence type="ECO:0000313" key="2">
    <source>
        <dbReference type="EMBL" id="KAK6625560.1"/>
    </source>
</evidence>
<dbReference type="Proteomes" id="UP001372834">
    <property type="component" value="Unassembled WGS sequence"/>
</dbReference>